<evidence type="ECO:0000256" key="1">
    <source>
        <dbReference type="ARBA" id="ARBA00022723"/>
    </source>
</evidence>
<dbReference type="SFLD" id="SFLDG01140">
    <property type="entry name" value="C2.B:_Phosphomannomutase_and_P"/>
    <property type="match status" value="1"/>
</dbReference>
<dbReference type="SFLD" id="SFLDS00003">
    <property type="entry name" value="Haloacid_Dehalogenase"/>
    <property type="match status" value="1"/>
</dbReference>
<dbReference type="InterPro" id="IPR036412">
    <property type="entry name" value="HAD-like_sf"/>
</dbReference>
<dbReference type="KEGG" id="thig:FE785_10440"/>
<keyword evidence="5" id="KW-1185">Reference proteome</keyword>
<dbReference type="NCBIfam" id="TIGR01486">
    <property type="entry name" value="HAD-SF-IIB-MPGP"/>
    <property type="match status" value="1"/>
</dbReference>
<dbReference type="Gene3D" id="3.40.50.1000">
    <property type="entry name" value="HAD superfamily/HAD-like"/>
    <property type="match status" value="1"/>
</dbReference>
<keyword evidence="1" id="KW-0479">Metal-binding</keyword>
<evidence type="ECO:0000256" key="2">
    <source>
        <dbReference type="ARBA" id="ARBA00022801"/>
    </source>
</evidence>
<dbReference type="PANTHER" id="PTHR10000:SF8">
    <property type="entry name" value="HAD SUPERFAMILY HYDROLASE-LIKE, TYPE 3"/>
    <property type="match status" value="1"/>
</dbReference>
<keyword evidence="2 4" id="KW-0378">Hydrolase</keyword>
<dbReference type="InterPro" id="IPR006381">
    <property type="entry name" value="HAD-SF-IIB-MPGP"/>
</dbReference>
<evidence type="ECO:0000313" key="4">
    <source>
        <dbReference type="EMBL" id="QCU91009.1"/>
    </source>
</evidence>
<gene>
    <name evidence="4" type="ORF">FE785_10440</name>
</gene>
<organism evidence="4 5">
    <name type="scientific">Thiomicrorhabdus sediminis</name>
    <dbReference type="NCBI Taxonomy" id="2580412"/>
    <lineage>
        <taxon>Bacteria</taxon>
        <taxon>Pseudomonadati</taxon>
        <taxon>Pseudomonadota</taxon>
        <taxon>Gammaproteobacteria</taxon>
        <taxon>Thiotrichales</taxon>
        <taxon>Piscirickettsiaceae</taxon>
        <taxon>Thiomicrorhabdus</taxon>
    </lineage>
</organism>
<dbReference type="Proteomes" id="UP000304864">
    <property type="component" value="Chromosome"/>
</dbReference>
<dbReference type="InterPro" id="IPR006379">
    <property type="entry name" value="HAD-SF_hydro_IIB"/>
</dbReference>
<proteinExistence type="predicted"/>
<dbReference type="PANTHER" id="PTHR10000">
    <property type="entry name" value="PHOSPHOSERINE PHOSPHATASE"/>
    <property type="match status" value="1"/>
</dbReference>
<dbReference type="GO" id="GO:0051479">
    <property type="term" value="P:mannosylglycerate biosynthetic process"/>
    <property type="evidence" value="ECO:0007669"/>
    <property type="project" value="InterPro"/>
</dbReference>
<keyword evidence="3" id="KW-0460">Magnesium</keyword>
<dbReference type="SUPFAM" id="SSF56784">
    <property type="entry name" value="HAD-like"/>
    <property type="match status" value="1"/>
</dbReference>
<name>A0A4P9K7H9_9GAMM</name>
<evidence type="ECO:0000256" key="3">
    <source>
        <dbReference type="ARBA" id="ARBA00022842"/>
    </source>
</evidence>
<accession>A0A4P9K7H9</accession>
<reference evidence="4 5" key="1">
    <citation type="submission" date="2019-05" db="EMBL/GenBank/DDBJ databases">
        <title>Thiomicrorhabdus sediminis sp. nov, a novel sulfur-oxidizing bacterium isolated from coastal sediment.</title>
        <authorList>
            <person name="Liu X."/>
        </authorList>
    </citation>
    <scope>NUCLEOTIDE SEQUENCE [LARGE SCALE GENOMIC DNA]</scope>
    <source>
        <strain evidence="4 5">G1</strain>
    </source>
</reference>
<dbReference type="SFLD" id="SFLDG01142">
    <property type="entry name" value="C2.B.2:_Mannosyl-3-phosphoglyc"/>
    <property type="match status" value="1"/>
</dbReference>
<dbReference type="InterPro" id="IPR023214">
    <property type="entry name" value="HAD_sf"/>
</dbReference>
<dbReference type="Gene3D" id="3.30.980.20">
    <property type="entry name" value="Putative mannosyl-3-phosphoglycerate phosphatase, domain 2"/>
    <property type="match status" value="1"/>
</dbReference>
<dbReference type="GO" id="GO:0005829">
    <property type="term" value="C:cytosol"/>
    <property type="evidence" value="ECO:0007669"/>
    <property type="project" value="TreeGrafter"/>
</dbReference>
<dbReference type="NCBIfam" id="TIGR01484">
    <property type="entry name" value="HAD-SF-IIB"/>
    <property type="match status" value="1"/>
</dbReference>
<dbReference type="RefSeq" id="WP_138565683.1">
    <property type="nucleotide sequence ID" value="NZ_CP040602.1"/>
</dbReference>
<dbReference type="GO" id="GO:0000287">
    <property type="term" value="F:magnesium ion binding"/>
    <property type="evidence" value="ECO:0007669"/>
    <property type="project" value="UniProtKB-ARBA"/>
</dbReference>
<sequence length="274" mass="31065">MRKLLFTDLDGTLLDHHDYDFSAALPAISELNAQGIPWIMTTSKTAAEVIELKQEIDNPYAFIVENGAGIFWPPGQLKPECLPSHTKVEQSEQGYDYISMNEMELSDAIELFRNYREQLNIDCIGFSEMSAQQVAESTGLPLHKAEQAKQRYFSEPLLWQDSQTKLYQLQEMLAEFHWQLIKGGRFVHLMGPSNKGQALQYMSNYYFQDWQDAIETMALGDGNNDIALLEASDCPVIIRSPVNAPPKVNHAKVVLSDDFGPKGWNQAVMNWLTD</sequence>
<dbReference type="GO" id="GO:0050531">
    <property type="term" value="F:mannosyl-3-phosphoglycerate phosphatase activity"/>
    <property type="evidence" value="ECO:0007669"/>
    <property type="project" value="InterPro"/>
</dbReference>
<dbReference type="AlphaFoldDB" id="A0A4P9K7H9"/>
<dbReference type="OrthoDB" id="455474at2"/>
<dbReference type="EMBL" id="CP040602">
    <property type="protein sequence ID" value="QCU91009.1"/>
    <property type="molecule type" value="Genomic_DNA"/>
</dbReference>
<dbReference type="Pfam" id="PF08282">
    <property type="entry name" value="Hydrolase_3"/>
    <property type="match status" value="1"/>
</dbReference>
<evidence type="ECO:0000313" key="5">
    <source>
        <dbReference type="Proteomes" id="UP000304864"/>
    </source>
</evidence>
<protein>
    <submittedName>
        <fullName evidence="4">HAD-IIB family hydrolase</fullName>
    </submittedName>
</protein>